<dbReference type="AlphaFoldDB" id="A0A0A9G8S4"/>
<dbReference type="EMBL" id="GBRH01177014">
    <property type="protein sequence ID" value="JAE20882.1"/>
    <property type="molecule type" value="Transcribed_RNA"/>
</dbReference>
<keyword evidence="1" id="KW-0812">Transmembrane</keyword>
<accession>A0A0A9G8S4</accession>
<reference evidence="2" key="1">
    <citation type="submission" date="2014-09" db="EMBL/GenBank/DDBJ databases">
        <authorList>
            <person name="Magalhaes I.L.F."/>
            <person name="Oliveira U."/>
            <person name="Santos F.R."/>
            <person name="Vidigal T.H.D.A."/>
            <person name="Brescovit A.D."/>
            <person name="Santos A.J."/>
        </authorList>
    </citation>
    <scope>NUCLEOTIDE SEQUENCE</scope>
    <source>
        <tissue evidence="2">Shoot tissue taken approximately 20 cm above the soil surface</tissue>
    </source>
</reference>
<feature type="transmembrane region" description="Helical" evidence="1">
    <location>
        <begin position="38"/>
        <end position="55"/>
    </location>
</feature>
<evidence type="ECO:0000256" key="1">
    <source>
        <dbReference type="SAM" id="Phobius"/>
    </source>
</evidence>
<protein>
    <submittedName>
        <fullName evidence="2">HMT1</fullName>
    </submittedName>
</protein>
<keyword evidence="1" id="KW-0472">Membrane</keyword>
<proteinExistence type="predicted"/>
<evidence type="ECO:0000313" key="2">
    <source>
        <dbReference type="EMBL" id="JAE20882.1"/>
    </source>
</evidence>
<sequence length="60" mass="6471">MRLAPASCHVLASASKLLRPKHSAGSHLFALPSQTSPLFGYTAIAFFVCFLNSDMMPSMN</sequence>
<name>A0A0A9G8S4_ARUDO</name>
<reference evidence="2" key="2">
    <citation type="journal article" date="2015" name="Data Brief">
        <title>Shoot transcriptome of the giant reed, Arundo donax.</title>
        <authorList>
            <person name="Barrero R.A."/>
            <person name="Guerrero F.D."/>
            <person name="Moolhuijzen P."/>
            <person name="Goolsby J.A."/>
            <person name="Tidwell J."/>
            <person name="Bellgard S.E."/>
            <person name="Bellgard M.I."/>
        </authorList>
    </citation>
    <scope>NUCLEOTIDE SEQUENCE</scope>
    <source>
        <tissue evidence="2">Shoot tissue taken approximately 20 cm above the soil surface</tissue>
    </source>
</reference>
<keyword evidence="1" id="KW-1133">Transmembrane helix</keyword>
<organism evidence="2">
    <name type="scientific">Arundo donax</name>
    <name type="common">Giant reed</name>
    <name type="synonym">Donax arundinaceus</name>
    <dbReference type="NCBI Taxonomy" id="35708"/>
    <lineage>
        <taxon>Eukaryota</taxon>
        <taxon>Viridiplantae</taxon>
        <taxon>Streptophyta</taxon>
        <taxon>Embryophyta</taxon>
        <taxon>Tracheophyta</taxon>
        <taxon>Spermatophyta</taxon>
        <taxon>Magnoliopsida</taxon>
        <taxon>Liliopsida</taxon>
        <taxon>Poales</taxon>
        <taxon>Poaceae</taxon>
        <taxon>PACMAD clade</taxon>
        <taxon>Arundinoideae</taxon>
        <taxon>Arundineae</taxon>
        <taxon>Arundo</taxon>
    </lineage>
</organism>